<evidence type="ECO:0000313" key="3">
    <source>
        <dbReference type="EMBL" id="KAL2337371.1"/>
    </source>
</evidence>
<comment type="caution">
    <text evidence="3">The sequence shown here is derived from an EMBL/GenBank/DDBJ whole genome shotgun (WGS) entry which is preliminary data.</text>
</comment>
<name>A0ABD1MNJ0_9FABA</name>
<dbReference type="InterPro" id="IPR050905">
    <property type="entry name" value="Plant_NBS-LRR"/>
</dbReference>
<feature type="domain" description="Disease resistance protein At4g27190-like leucine-rich repeats" evidence="2">
    <location>
        <begin position="1243"/>
        <end position="1342"/>
    </location>
</feature>
<evidence type="ECO:0000313" key="4">
    <source>
        <dbReference type="Proteomes" id="UP001603857"/>
    </source>
</evidence>
<keyword evidence="4" id="KW-1185">Reference proteome</keyword>
<proteinExistence type="predicted"/>
<feature type="domain" description="Disease resistance protein At4g27190-like leucine-rich repeats" evidence="2">
    <location>
        <begin position="4"/>
        <end position="75"/>
    </location>
</feature>
<gene>
    <name evidence="3" type="ORF">Fmac_011817</name>
</gene>
<evidence type="ECO:0000256" key="1">
    <source>
        <dbReference type="ARBA" id="ARBA00022821"/>
    </source>
</evidence>
<dbReference type="SUPFAM" id="SSF52047">
    <property type="entry name" value="RNI-like"/>
    <property type="match status" value="4"/>
</dbReference>
<feature type="domain" description="Disease resistance protein At4g27190-like leucine-rich repeats" evidence="2">
    <location>
        <begin position="883"/>
        <end position="1009"/>
    </location>
</feature>
<feature type="domain" description="Disease resistance protein At4g27190-like leucine-rich repeats" evidence="2">
    <location>
        <begin position="349"/>
        <end position="469"/>
    </location>
</feature>
<dbReference type="InterPro" id="IPR032675">
    <property type="entry name" value="LRR_dom_sf"/>
</dbReference>
<reference evidence="3 4" key="1">
    <citation type="submission" date="2024-08" db="EMBL/GenBank/DDBJ databases">
        <title>Insights into the chromosomal genome structure of Flemingia macrophylla.</title>
        <authorList>
            <person name="Ding Y."/>
            <person name="Zhao Y."/>
            <person name="Bi W."/>
            <person name="Wu M."/>
            <person name="Zhao G."/>
            <person name="Gong Y."/>
            <person name="Li W."/>
            <person name="Zhang P."/>
        </authorList>
    </citation>
    <scope>NUCLEOTIDE SEQUENCE [LARGE SCALE GENOMIC DNA]</scope>
    <source>
        <strain evidence="3">DYQJB</strain>
        <tissue evidence="3">Leaf</tissue>
    </source>
</reference>
<dbReference type="PANTHER" id="PTHR33463:SF209">
    <property type="entry name" value="DISEASE RESISTANCE PROTEIN RPS2-LIKE"/>
    <property type="match status" value="1"/>
</dbReference>
<keyword evidence="1" id="KW-0611">Plant defense</keyword>
<dbReference type="Gene3D" id="3.80.10.10">
    <property type="entry name" value="Ribonuclease Inhibitor"/>
    <property type="match status" value="6"/>
</dbReference>
<dbReference type="EMBL" id="JBGMDY010000004">
    <property type="protein sequence ID" value="KAL2337371.1"/>
    <property type="molecule type" value="Genomic_DNA"/>
</dbReference>
<dbReference type="Proteomes" id="UP001603857">
    <property type="component" value="Unassembled WGS sequence"/>
</dbReference>
<sequence>MEADMKGYSFPLKKLTLANLPNLKQIWCRNCEGILSFQNLREVLVTKCEQLKSLFPAKLAKRIEKLEKLEIRQCAMFLEIVEEDYTEEFSFPRLTSLELRTLPQLTWFYLGKANFILESLKLDWKNTSTLLNKHFPEFMLHELVELELDFDDVNEKLCVSLSPDLITLVNSAVSFSNLKQLFVKDCHGLKHLFTSSTARNLVHLEEMNIVQCQSMEEILTKDPEEGTSEAIKFKRLNTIVLDTLPRLLCFYSGNDILSLSSLRIVWILECPNVEFFSRGNVEAESFQGIQVSSDQNGDLPIPYKDINTAVKMFHHRYLQQLFEAVDWDEDVFARGKNTAGGQQSKWLHLCDLEALKLHKWIIPYAISSAILHLLKNLKQLEVRDSPVVEVIFDMRGIKTMEMAFRLKKLNLHGLSKLRQIWDKNCEGVLIFPNLQEVVVSNCGNLQTLFPASLARNLKQLQKLEIKSCDKLQAIFEKEEETDVTEKFVFSRLQKLNLQNLPLLSYFYPQTFTLECPGLKILSVLDCDELELFQSAHSMGKGEGTSSSVIRQPLVSNLKVISNLEELVLDWKHVSTLSLRFRSGKFMEDLDYLKKISLYLDANENEKPILPIKILQKVPNLAEMTINTWNGPEIFLDANPKISENRIVGQLKILTLNKVSVLQSIESENSSQRNTIFEKIQELYVDSCPHLTTLIHSTSTISFSFLKEVSISNCDDLQYLFTSSAAKKLMNLEKIKVEECGSLKEIVAEKGVATSEAIEFKRLNTVVLHLLPSLRCFYFGTETLLLPSLMTVHIWKCLNIKFFSQGIIYAESFKGVQTLFTDPDLFLYQDLNAAADPDLLFHQDLSATVKAQLQRREFFDAMAKMGVRSNYWLEADRLNVVSVSLQNGWLHNLRALKLDECILSHVIPYAILCLLNNLEDLEVRDSDEVKVIFYINDTDQVLETPLKLKKLTLQRLSELAHVWGKSSKGVPIFPCLLEVFVRDCGNLRALFSVSVAKNLQQLEKLEIESCYKLKKIVEKEEGGTTANITEQFVFPHLKKLVLLCLPRLAHFYPQTFTLECPTLKILSVLDCDKLELFHFMAEGEDTSSSINTTSLVSNQMVISNLKELTLDWKHISTLSLMFRSRNFMEDLNRIRRISMFFEADENEEPMLPVEIFQKAPNLIEIVVNDCNNPKTLFALNPNIGEEDGLLERLKVLKLYHVSMLLSIELDEQSWLNPISKKIQRLHVGHCSHLRTLVRSTSIGSFSCLKKVSIFNCPQLQYLFTSSVAEKLINLENINVKECESVKEIVAKEGDATLEAIEFKQLNTIVLHSLPNLECFYSGSDTLQLLSLETVYMTKCSNIKFFSQGDIHAESFQGIQMSSDTDDELLFHQDLNATIKVKLQRQEFFDAMVDTRSRSDHWPEADGLNNASVSTQNEWLRELRSLKLCNFILPYVIPSAIFHLLNNIEELEVRDSHKVEVIFDMNGTEVMETQSQLKKLTLQKLPELRRVWGKNDQGIITFPNLQEFVVSNCENLQTLLPVSLAKNLEGLEKLEIKSCPKLQQIVKKEEKLTTLEEITVKDCGPVNEIVAKEGDEDEHKGQGGDKHENELIFGKLEILNLDSLPKFESFYTGSLTLNFPSLKEMEFTKCYGVKIFRHGDKMPAELKVTIDGVHCEDDIKSAIMKQSEEVTNSLDLFEIIV</sequence>
<organism evidence="3 4">
    <name type="scientific">Flemingia macrophylla</name>
    <dbReference type="NCBI Taxonomy" id="520843"/>
    <lineage>
        <taxon>Eukaryota</taxon>
        <taxon>Viridiplantae</taxon>
        <taxon>Streptophyta</taxon>
        <taxon>Embryophyta</taxon>
        <taxon>Tracheophyta</taxon>
        <taxon>Spermatophyta</taxon>
        <taxon>Magnoliopsida</taxon>
        <taxon>eudicotyledons</taxon>
        <taxon>Gunneridae</taxon>
        <taxon>Pentapetalae</taxon>
        <taxon>rosids</taxon>
        <taxon>fabids</taxon>
        <taxon>Fabales</taxon>
        <taxon>Fabaceae</taxon>
        <taxon>Papilionoideae</taxon>
        <taxon>50 kb inversion clade</taxon>
        <taxon>NPAAA clade</taxon>
        <taxon>indigoferoid/millettioid clade</taxon>
        <taxon>Phaseoleae</taxon>
        <taxon>Flemingia</taxon>
    </lineage>
</organism>
<protein>
    <recommendedName>
        <fullName evidence="2">Disease resistance protein At4g27190-like leucine-rich repeats domain-containing protein</fullName>
    </recommendedName>
</protein>
<accession>A0ABD1MNJ0</accession>
<dbReference type="Pfam" id="PF23247">
    <property type="entry name" value="LRR_RPS2"/>
    <property type="match status" value="7"/>
</dbReference>
<evidence type="ECO:0000259" key="2">
    <source>
        <dbReference type="Pfam" id="PF23247"/>
    </source>
</evidence>
<dbReference type="PANTHER" id="PTHR33463">
    <property type="entry name" value="NB-ARC DOMAIN-CONTAINING PROTEIN-RELATED"/>
    <property type="match status" value="1"/>
</dbReference>
<dbReference type="InterPro" id="IPR057135">
    <property type="entry name" value="At4g27190-like_LRR"/>
</dbReference>
<feature type="domain" description="Disease resistance protein At4g27190-like leucine-rich repeats" evidence="2">
    <location>
        <begin position="1409"/>
        <end position="1537"/>
    </location>
</feature>
<feature type="domain" description="Disease resistance protein At4g27190-like leucine-rich repeats" evidence="2">
    <location>
        <begin position="173"/>
        <end position="272"/>
    </location>
</feature>
<feature type="domain" description="Disease resistance protein At4g27190-like leucine-rich repeats" evidence="2">
    <location>
        <begin position="698"/>
        <end position="800"/>
    </location>
</feature>